<dbReference type="InterPro" id="IPR057401">
    <property type="entry name" value="Adt-1/2-like_dom"/>
</dbReference>
<dbReference type="SMART" id="SM00209">
    <property type="entry name" value="TSP1"/>
    <property type="match status" value="6"/>
</dbReference>
<dbReference type="AlphaFoldDB" id="A0A914VYA9"/>
<evidence type="ECO:0000313" key="5">
    <source>
        <dbReference type="WBParaSite" id="PSAMB.scaffold263size60343.g3969.t1"/>
    </source>
</evidence>
<dbReference type="PANTHER" id="PTHR22906:SF21">
    <property type="entry name" value="SEMA DOMAIN-CONTAINING PROTEIN"/>
    <property type="match status" value="1"/>
</dbReference>
<dbReference type="SUPFAM" id="SSF82895">
    <property type="entry name" value="TSP-1 type 1 repeat"/>
    <property type="match status" value="6"/>
</dbReference>
<dbReference type="PANTHER" id="PTHR22906">
    <property type="entry name" value="PROPERDIN"/>
    <property type="match status" value="1"/>
</dbReference>
<dbReference type="PROSITE" id="PS50092">
    <property type="entry name" value="TSP1"/>
    <property type="match status" value="6"/>
</dbReference>
<dbReference type="Proteomes" id="UP000887566">
    <property type="component" value="Unplaced"/>
</dbReference>
<evidence type="ECO:0000256" key="1">
    <source>
        <dbReference type="ARBA" id="ARBA00022737"/>
    </source>
</evidence>
<accession>A0A914VYA9</accession>
<dbReference type="Pfam" id="PF00090">
    <property type="entry name" value="TSP_1"/>
    <property type="match status" value="6"/>
</dbReference>
<keyword evidence="1" id="KW-0677">Repeat</keyword>
<evidence type="ECO:0000259" key="3">
    <source>
        <dbReference type="Pfam" id="PF25379"/>
    </source>
</evidence>
<sequence>MAIVCAKECASSGQSIDDYISSVCAKHRSTKNDDELTGAGTQLTRYSQRACKVFCDVKSQFGAQRNYRFFGDNLPDGTPCGGKRSDRFCLDGECLPLSCDEKALVHGDVGCPSQACPLTGKAQPATLHDPVSSDSGSWSQWSAWSGCSATCGGGTKRRGRSCTPAGRCEGNKEETESCNSNACATNAWMEWGTWTVCSVTCGSGQRSRARYCSGSQCPGARTEQEECSGGLCPWGNWGACSAQCGGGIRRRARVCPSGGCDSADSHEDAKCNQHDCDTWSTWGAWSSCSVSCGPGIQTRIRSCPSDLCDGSSNERKTCNVGACSDETRAVGSGGKGWTSWSTWGACSSSCGEGKRRRRRACHSADGNCSGEEVDTVVCETGPCANWGGWGYWSECSTTCGSDGIRRRVRKCYGDGPCAGENYEHKTCPGTAC</sequence>
<organism evidence="4 5">
    <name type="scientific">Plectus sambesii</name>
    <dbReference type="NCBI Taxonomy" id="2011161"/>
    <lineage>
        <taxon>Eukaryota</taxon>
        <taxon>Metazoa</taxon>
        <taxon>Ecdysozoa</taxon>
        <taxon>Nematoda</taxon>
        <taxon>Chromadorea</taxon>
        <taxon>Plectida</taxon>
        <taxon>Plectina</taxon>
        <taxon>Plectoidea</taxon>
        <taxon>Plectidae</taxon>
        <taxon>Plectus</taxon>
    </lineage>
</organism>
<dbReference type="WBParaSite" id="PSAMB.scaffold263size60343.g3969.t1">
    <property type="protein sequence ID" value="PSAMB.scaffold263size60343.g3969.t1"/>
    <property type="gene ID" value="PSAMB.scaffold263size60343.g3969"/>
</dbReference>
<keyword evidence="2" id="KW-1015">Disulfide bond</keyword>
<dbReference type="Pfam" id="PF25379">
    <property type="entry name" value="Adt-1"/>
    <property type="match status" value="1"/>
</dbReference>
<proteinExistence type="predicted"/>
<dbReference type="PRINTS" id="PR01705">
    <property type="entry name" value="TSP1REPEAT"/>
</dbReference>
<evidence type="ECO:0000256" key="2">
    <source>
        <dbReference type="ARBA" id="ARBA00023157"/>
    </source>
</evidence>
<dbReference type="Gene3D" id="2.20.100.10">
    <property type="entry name" value="Thrombospondin type-1 (TSP1) repeat"/>
    <property type="match status" value="6"/>
</dbReference>
<feature type="domain" description="Adt-1/2-like" evidence="3">
    <location>
        <begin position="17"/>
        <end position="101"/>
    </location>
</feature>
<keyword evidence="4" id="KW-1185">Reference proteome</keyword>
<dbReference type="InterPro" id="IPR000884">
    <property type="entry name" value="TSP1_rpt"/>
</dbReference>
<protein>
    <recommendedName>
        <fullName evidence="3">Adt-1/2-like domain-containing protein</fullName>
    </recommendedName>
</protein>
<reference evidence="5" key="1">
    <citation type="submission" date="2022-11" db="UniProtKB">
        <authorList>
            <consortium name="WormBaseParasite"/>
        </authorList>
    </citation>
    <scope>IDENTIFICATION</scope>
</reference>
<evidence type="ECO:0000313" key="4">
    <source>
        <dbReference type="Proteomes" id="UP000887566"/>
    </source>
</evidence>
<dbReference type="InterPro" id="IPR052065">
    <property type="entry name" value="Compl_asym_regulator"/>
</dbReference>
<name>A0A914VYA9_9BILA</name>
<dbReference type="InterPro" id="IPR036383">
    <property type="entry name" value="TSP1_rpt_sf"/>
</dbReference>